<keyword evidence="2" id="KW-1185">Reference proteome</keyword>
<dbReference type="STRING" id="1619308.B5808_01660"/>
<reference evidence="1 2" key="1">
    <citation type="submission" date="2017-04" db="EMBL/GenBank/DDBJ databases">
        <authorList>
            <person name="Afonso C.L."/>
            <person name="Miller P.J."/>
            <person name="Scott M.A."/>
            <person name="Spackman E."/>
            <person name="Goraichik I."/>
            <person name="Dimitrov K.M."/>
            <person name="Suarez D.L."/>
            <person name="Swayne D.E."/>
        </authorList>
    </citation>
    <scope>NUCLEOTIDE SEQUENCE [LARGE SCALE GENOMIC DNA]</scope>
    <source>
        <strain evidence="2">XA(T)</strain>
    </source>
</reference>
<dbReference type="AlphaFoldDB" id="A0A1X9LG20"/>
<evidence type="ECO:0000313" key="1">
    <source>
        <dbReference type="EMBL" id="ARJ04077.1"/>
    </source>
</evidence>
<dbReference type="Proteomes" id="UP000192775">
    <property type="component" value="Chromosome"/>
</dbReference>
<sequence length="126" mass="12949">MLGVELRSTRLATGDGTSVEVEGADPERTVVVQFVLNGGAVRSALRNKVAADLFKLVWVCRCVAVGARPVLCVSATVASFLEGRGWLPSAAADLGVTVFVVADGGDLRELRAGCPAPAGAADVTRP</sequence>
<proteinExistence type="predicted"/>
<dbReference type="KEGG" id="cphy:B5808_01660"/>
<dbReference type="EMBL" id="CP020715">
    <property type="protein sequence ID" value="ARJ04077.1"/>
    <property type="molecule type" value="Genomic_DNA"/>
</dbReference>
<protein>
    <submittedName>
        <fullName evidence="1">Uncharacterized protein</fullName>
    </submittedName>
</protein>
<accession>A0A1X9LG20</accession>
<name>A0A1X9LG20_9MICO</name>
<dbReference type="RefSeq" id="WP_085017889.1">
    <property type="nucleotide sequence ID" value="NZ_BMHD01000001.1"/>
</dbReference>
<gene>
    <name evidence="1" type="ORF">B5808_01660</name>
</gene>
<organism evidence="1 2">
    <name type="scientific">Cnuibacter physcomitrellae</name>
    <dbReference type="NCBI Taxonomy" id="1619308"/>
    <lineage>
        <taxon>Bacteria</taxon>
        <taxon>Bacillati</taxon>
        <taxon>Actinomycetota</taxon>
        <taxon>Actinomycetes</taxon>
        <taxon>Micrococcales</taxon>
        <taxon>Microbacteriaceae</taxon>
        <taxon>Cnuibacter</taxon>
    </lineage>
</organism>
<evidence type="ECO:0000313" key="2">
    <source>
        <dbReference type="Proteomes" id="UP000192775"/>
    </source>
</evidence>